<dbReference type="Proteomes" id="UP001589647">
    <property type="component" value="Unassembled WGS sequence"/>
</dbReference>
<organism evidence="3 4">
    <name type="scientific">Nonomuraea spiralis</name>
    <dbReference type="NCBI Taxonomy" id="46182"/>
    <lineage>
        <taxon>Bacteria</taxon>
        <taxon>Bacillati</taxon>
        <taxon>Actinomycetota</taxon>
        <taxon>Actinomycetes</taxon>
        <taxon>Streptosporangiales</taxon>
        <taxon>Streptosporangiaceae</taxon>
        <taxon>Nonomuraea</taxon>
    </lineage>
</organism>
<name>A0ABV5ID67_9ACTN</name>
<dbReference type="RefSeq" id="WP_189647221.1">
    <property type="nucleotide sequence ID" value="NZ_BMRC01000004.1"/>
</dbReference>
<evidence type="ECO:0000313" key="4">
    <source>
        <dbReference type="Proteomes" id="UP001589647"/>
    </source>
</evidence>
<feature type="signal peptide" evidence="1">
    <location>
        <begin position="1"/>
        <end position="20"/>
    </location>
</feature>
<dbReference type="Pfam" id="PF18075">
    <property type="entry name" value="FtsX_ECD"/>
    <property type="match status" value="2"/>
</dbReference>
<feature type="domain" description="FtsX extracellular" evidence="2">
    <location>
        <begin position="37"/>
        <end position="133"/>
    </location>
</feature>
<accession>A0ABV5ID67</accession>
<dbReference type="EMBL" id="JBHMEI010000006">
    <property type="protein sequence ID" value="MFB9201970.1"/>
    <property type="molecule type" value="Genomic_DNA"/>
</dbReference>
<reference evidence="3 4" key="1">
    <citation type="submission" date="2024-09" db="EMBL/GenBank/DDBJ databases">
        <authorList>
            <person name="Sun Q."/>
            <person name="Mori K."/>
        </authorList>
    </citation>
    <scope>NUCLEOTIDE SEQUENCE [LARGE SCALE GENOMIC DNA]</scope>
    <source>
        <strain evidence="3 4">CCM 3426</strain>
    </source>
</reference>
<dbReference type="Gene3D" id="3.30.70.3040">
    <property type="match status" value="2"/>
</dbReference>
<protein>
    <submittedName>
        <fullName evidence="3">Permease-like cell division protein FtsX</fullName>
    </submittedName>
</protein>
<feature type="chain" id="PRO_5045847878" evidence="1">
    <location>
        <begin position="21"/>
        <end position="289"/>
    </location>
</feature>
<sequence>MKRWLWRVAVAAVVAFSGMAAQVVPAGAEPVPGNDREIAVFLCTPSAADCGKRYATAKQRRDVESFLRALPEVTEVRFVSREASYQALRREFAGREKVRAKDLPESFRVRVTEAADRRRIVTSARSRPGVALVVDQAKQQVEAASPFQLVEVSVFLCGRDSFDAGCRHGRGKANKADATAKEKKAIVAFIERIPGLESYEFEDQKTAYRVFSEMYAANTALVEATRESDMPESYRLQMRPGVRWGSSRTRLAGMPGVSQVFDYGCMQEDLRLLTEYGLRGIATATKGCD</sequence>
<evidence type="ECO:0000259" key="2">
    <source>
        <dbReference type="Pfam" id="PF18075"/>
    </source>
</evidence>
<evidence type="ECO:0000313" key="3">
    <source>
        <dbReference type="EMBL" id="MFB9201970.1"/>
    </source>
</evidence>
<dbReference type="InterPro" id="IPR040690">
    <property type="entry name" value="FtsX_ECD"/>
</dbReference>
<comment type="caution">
    <text evidence="3">The sequence shown here is derived from an EMBL/GenBank/DDBJ whole genome shotgun (WGS) entry which is preliminary data.</text>
</comment>
<evidence type="ECO:0000256" key="1">
    <source>
        <dbReference type="SAM" id="SignalP"/>
    </source>
</evidence>
<keyword evidence="1" id="KW-0732">Signal</keyword>
<proteinExistence type="predicted"/>
<keyword evidence="4" id="KW-1185">Reference proteome</keyword>
<feature type="domain" description="FtsX extracellular" evidence="2">
    <location>
        <begin position="150"/>
        <end position="260"/>
    </location>
</feature>
<gene>
    <name evidence="3" type="ORF">ACFFV7_12280</name>
</gene>